<comment type="subcellular location">
    <subcellularLocation>
        <location evidence="1 9">Mitochondrion inner membrane</location>
        <topology evidence="1 9">Peripheral membrane protein</topology>
        <orientation evidence="1 9">Intermembrane side</orientation>
    </subcellularLocation>
</comment>
<comment type="function">
    <text evidence="8">Has a dual role in the assembly of mitochondrial ATPase. Acts as a protease that removes N-terminal residues of mitochondrial ATPase CF(0) subunit 6 at the intermembrane space side. Also involved in the correct assembly of the membrane-embedded ATPase CF(0) particle, probably mediating association of subunit 6 with the subunit 9 ring.</text>
</comment>
<evidence type="ECO:0000256" key="2">
    <source>
        <dbReference type="ARBA" id="ARBA00009915"/>
    </source>
</evidence>
<proteinExistence type="inferred from homology"/>
<evidence type="ECO:0000256" key="6">
    <source>
        <dbReference type="ARBA" id="ARBA00022801"/>
    </source>
</evidence>
<keyword evidence="5 9" id="KW-0479">Metal-binding</keyword>
<dbReference type="GO" id="GO:0046872">
    <property type="term" value="F:metal ion binding"/>
    <property type="evidence" value="ECO:0007669"/>
    <property type="project" value="UniProtKB-KW"/>
</dbReference>
<protein>
    <recommendedName>
        <fullName evidence="3 9">Mitochondrial inner membrane protease ATP23</fullName>
        <ecNumber evidence="9">3.4.24.-</ecNumber>
    </recommendedName>
</protein>
<dbReference type="PANTHER" id="PTHR21711:SF0">
    <property type="entry name" value="MITOCHONDRIAL INNER MEMBRANE PROTEASE ATP23 HOMOLOG"/>
    <property type="match status" value="1"/>
</dbReference>
<keyword evidence="11" id="KW-1185">Reference proteome</keyword>
<dbReference type="InterPro" id="IPR019165">
    <property type="entry name" value="Peptidase_M76_ATP23"/>
</dbReference>
<evidence type="ECO:0000256" key="5">
    <source>
        <dbReference type="ARBA" id="ARBA00022723"/>
    </source>
</evidence>
<reference evidence="10" key="1">
    <citation type="submission" date="2020-02" db="EMBL/GenBank/DDBJ databases">
        <authorList>
            <person name="Palmer J.M."/>
        </authorList>
    </citation>
    <scope>NUCLEOTIDE SEQUENCE</scope>
    <source>
        <strain evidence="10">EPUS1.4</strain>
        <tissue evidence="10">Thallus</tissue>
    </source>
</reference>
<dbReference type="GO" id="GO:0034982">
    <property type="term" value="P:mitochondrial protein processing"/>
    <property type="evidence" value="ECO:0007669"/>
    <property type="project" value="TreeGrafter"/>
</dbReference>
<dbReference type="GO" id="GO:0004222">
    <property type="term" value="F:metalloendopeptidase activity"/>
    <property type="evidence" value="ECO:0007669"/>
    <property type="project" value="InterPro"/>
</dbReference>
<evidence type="ECO:0000256" key="3">
    <source>
        <dbReference type="ARBA" id="ARBA00014615"/>
    </source>
</evidence>
<dbReference type="EMBL" id="JAACFV010000101">
    <property type="protein sequence ID" value="KAF7505753.1"/>
    <property type="molecule type" value="Genomic_DNA"/>
</dbReference>
<dbReference type="OrthoDB" id="285308at2759"/>
<keyword evidence="6 9" id="KW-0378">Hydrolase</keyword>
<dbReference type="AlphaFoldDB" id="A0A8H7E2J1"/>
<evidence type="ECO:0000256" key="4">
    <source>
        <dbReference type="ARBA" id="ARBA00022670"/>
    </source>
</evidence>
<comment type="similarity">
    <text evidence="2 9">Belongs to the peptidase M76 family.</text>
</comment>
<dbReference type="EC" id="3.4.24.-" evidence="9"/>
<dbReference type="GO" id="GO:0005743">
    <property type="term" value="C:mitochondrial inner membrane"/>
    <property type="evidence" value="ECO:0007669"/>
    <property type="project" value="UniProtKB-SubCell"/>
</dbReference>
<dbReference type="PANTHER" id="PTHR21711">
    <property type="entry name" value="MITOCHONDRIAL INNER MEMBRANE PROTEASE"/>
    <property type="match status" value="1"/>
</dbReference>
<gene>
    <name evidence="10" type="ORF">GJ744_000424</name>
</gene>
<accession>A0A8H7E2J1</accession>
<keyword evidence="7 9" id="KW-0482">Metalloprotease</keyword>
<evidence type="ECO:0000256" key="9">
    <source>
        <dbReference type="RuleBase" id="RU364057"/>
    </source>
</evidence>
<dbReference type="Pfam" id="PF09768">
    <property type="entry name" value="Peptidase_M76"/>
    <property type="match status" value="1"/>
</dbReference>
<evidence type="ECO:0000313" key="10">
    <source>
        <dbReference type="EMBL" id="KAF7505753.1"/>
    </source>
</evidence>
<organism evidence="10 11">
    <name type="scientific">Endocarpon pusillum</name>
    <dbReference type="NCBI Taxonomy" id="364733"/>
    <lineage>
        <taxon>Eukaryota</taxon>
        <taxon>Fungi</taxon>
        <taxon>Dikarya</taxon>
        <taxon>Ascomycota</taxon>
        <taxon>Pezizomycotina</taxon>
        <taxon>Eurotiomycetes</taxon>
        <taxon>Chaetothyriomycetidae</taxon>
        <taxon>Verrucariales</taxon>
        <taxon>Verrucariaceae</taxon>
        <taxon>Endocarpon</taxon>
    </lineage>
</organism>
<keyword evidence="4 9" id="KW-0645">Protease</keyword>
<evidence type="ECO:0000256" key="1">
    <source>
        <dbReference type="ARBA" id="ARBA00004137"/>
    </source>
</evidence>
<evidence type="ECO:0000313" key="11">
    <source>
        <dbReference type="Proteomes" id="UP000606974"/>
    </source>
</evidence>
<comment type="caution">
    <text evidence="10">The sequence shown here is derived from an EMBL/GenBank/DDBJ whole genome shotgun (WGS) entry which is preliminary data.</text>
</comment>
<keyword evidence="9" id="KW-0472">Membrane</keyword>
<evidence type="ECO:0000256" key="7">
    <source>
        <dbReference type="ARBA" id="ARBA00023049"/>
    </source>
</evidence>
<sequence>MQPSTPPNTRPGGTADFLQGTSLLTRFKNFYRMATGSMSPQGQLAYWHDVDLRYEALDCRRCESQRDYLLQYSPIIRYLSTNIAQLGGTLDSTNIRCRRCEPHERMEGGFDPRYGIKLCANVLEGRKKVEDTLAHEMVHAWDHLKWKVNWEADGGDLRGVACTEIRASSLSGECRWTNEFFGNKILKFTNQHQNCVRRRAVQSVKSRPQCKSDLDAVKAVNEVWDSCFRDTRPFDEIYR</sequence>
<dbReference type="GO" id="GO:0033615">
    <property type="term" value="P:mitochondrial proton-transporting ATP synthase complex assembly"/>
    <property type="evidence" value="ECO:0007669"/>
    <property type="project" value="TreeGrafter"/>
</dbReference>
<keyword evidence="9" id="KW-0496">Mitochondrion</keyword>
<keyword evidence="9" id="KW-0999">Mitochondrion inner membrane</keyword>
<dbReference type="Proteomes" id="UP000606974">
    <property type="component" value="Unassembled WGS sequence"/>
</dbReference>
<evidence type="ECO:0000256" key="8">
    <source>
        <dbReference type="ARBA" id="ARBA00025322"/>
    </source>
</evidence>
<name>A0A8H7E2J1_9EURO</name>